<dbReference type="Proteomes" id="UP001634394">
    <property type="component" value="Unassembled WGS sequence"/>
</dbReference>
<feature type="transmembrane region" description="Helical" evidence="5">
    <location>
        <begin position="279"/>
        <end position="298"/>
    </location>
</feature>
<feature type="transmembrane region" description="Helical" evidence="5">
    <location>
        <begin position="154"/>
        <end position="174"/>
    </location>
</feature>
<keyword evidence="3 5" id="KW-1133">Transmembrane helix</keyword>
<accession>A0ABD3UTA1</accession>
<dbReference type="Pfam" id="PF03151">
    <property type="entry name" value="TPT"/>
    <property type="match status" value="1"/>
</dbReference>
<evidence type="ECO:0000256" key="5">
    <source>
        <dbReference type="SAM" id="Phobius"/>
    </source>
</evidence>
<name>A0ABD3UTA1_SINWO</name>
<feature type="domain" description="Sugar phosphate transporter" evidence="6">
    <location>
        <begin position="24"/>
        <end position="295"/>
    </location>
</feature>
<dbReference type="InterPro" id="IPR004853">
    <property type="entry name" value="Sugar_P_trans_dom"/>
</dbReference>
<evidence type="ECO:0000256" key="4">
    <source>
        <dbReference type="ARBA" id="ARBA00023136"/>
    </source>
</evidence>
<organism evidence="7 8">
    <name type="scientific">Sinanodonta woodiana</name>
    <name type="common">Chinese pond mussel</name>
    <name type="synonym">Anodonta woodiana</name>
    <dbReference type="NCBI Taxonomy" id="1069815"/>
    <lineage>
        <taxon>Eukaryota</taxon>
        <taxon>Metazoa</taxon>
        <taxon>Spiralia</taxon>
        <taxon>Lophotrochozoa</taxon>
        <taxon>Mollusca</taxon>
        <taxon>Bivalvia</taxon>
        <taxon>Autobranchia</taxon>
        <taxon>Heteroconchia</taxon>
        <taxon>Palaeoheterodonta</taxon>
        <taxon>Unionida</taxon>
        <taxon>Unionoidea</taxon>
        <taxon>Unionidae</taxon>
        <taxon>Unioninae</taxon>
        <taxon>Sinanodonta</taxon>
    </lineage>
</organism>
<feature type="transmembrane region" description="Helical" evidence="5">
    <location>
        <begin position="42"/>
        <end position="63"/>
    </location>
</feature>
<evidence type="ECO:0000313" key="7">
    <source>
        <dbReference type="EMBL" id="KAL3852722.1"/>
    </source>
</evidence>
<gene>
    <name evidence="7" type="ORF">ACJMK2_016340</name>
</gene>
<feature type="transmembrane region" description="Helical" evidence="5">
    <location>
        <begin position="186"/>
        <end position="204"/>
    </location>
</feature>
<keyword evidence="8" id="KW-1185">Reference proteome</keyword>
<sequence>MAAKTVSGSPSKTLIIICLVLNICCSILIVLVNKWIYTHYGFPNITLTCIHFIVTTIGLLICYQMDLFQPKRLPVISMLPLALTFCGFVVFTNLSLETNTVGTYQLIKTMTTPCIMFIQTYFYRKSFTNKVKFTVVPIAVGVFLNSFYDVKFNLIGIMFATIGVIVTSLYQVWVGEKQSEFQVNSMQLLLYQAPLSACLLLFVIPVFERLPNPQTFLTAWPLEVILMVLFSGVVAFSVNLSIFWIIGNTSPVTYNMVGHLKFCLTLLGGYVLFHDSLQFLQVLGIFTTLAGIIAYTHLKMEESRKPMLPSAENGRAEKKNII</sequence>
<proteinExistence type="predicted"/>
<dbReference type="EMBL" id="JBJQND010000015">
    <property type="protein sequence ID" value="KAL3852722.1"/>
    <property type="molecule type" value="Genomic_DNA"/>
</dbReference>
<dbReference type="PANTHER" id="PTHR11132">
    <property type="entry name" value="SOLUTE CARRIER FAMILY 35"/>
    <property type="match status" value="1"/>
</dbReference>
<feature type="transmembrane region" description="Helical" evidence="5">
    <location>
        <begin position="75"/>
        <end position="94"/>
    </location>
</feature>
<comment type="caution">
    <text evidence="7">The sequence shown here is derived from an EMBL/GenBank/DDBJ whole genome shotgun (WGS) entry which is preliminary data.</text>
</comment>
<evidence type="ECO:0000256" key="2">
    <source>
        <dbReference type="ARBA" id="ARBA00022692"/>
    </source>
</evidence>
<reference evidence="7 8" key="1">
    <citation type="submission" date="2024-11" db="EMBL/GenBank/DDBJ databases">
        <title>Chromosome-level genome assembly of the freshwater bivalve Anodonta woodiana.</title>
        <authorList>
            <person name="Chen X."/>
        </authorList>
    </citation>
    <scope>NUCLEOTIDE SEQUENCE [LARGE SCALE GENOMIC DNA]</scope>
    <source>
        <strain evidence="7">MN2024</strain>
        <tissue evidence="7">Gills</tissue>
    </source>
</reference>
<keyword evidence="2 5" id="KW-0812">Transmembrane</keyword>
<dbReference type="InterPro" id="IPR037185">
    <property type="entry name" value="EmrE-like"/>
</dbReference>
<evidence type="ECO:0000313" key="8">
    <source>
        <dbReference type="Proteomes" id="UP001634394"/>
    </source>
</evidence>
<keyword evidence="4 5" id="KW-0472">Membrane</keyword>
<dbReference type="AlphaFoldDB" id="A0ABD3UTA1"/>
<evidence type="ECO:0000256" key="3">
    <source>
        <dbReference type="ARBA" id="ARBA00022989"/>
    </source>
</evidence>
<evidence type="ECO:0000259" key="6">
    <source>
        <dbReference type="Pfam" id="PF03151"/>
    </source>
</evidence>
<feature type="transmembrane region" description="Helical" evidence="5">
    <location>
        <begin position="106"/>
        <end position="124"/>
    </location>
</feature>
<feature type="transmembrane region" description="Helical" evidence="5">
    <location>
        <begin position="14"/>
        <end position="36"/>
    </location>
</feature>
<evidence type="ECO:0000256" key="1">
    <source>
        <dbReference type="ARBA" id="ARBA00004141"/>
    </source>
</evidence>
<dbReference type="SUPFAM" id="SSF103481">
    <property type="entry name" value="Multidrug resistance efflux transporter EmrE"/>
    <property type="match status" value="1"/>
</dbReference>
<comment type="subcellular location">
    <subcellularLocation>
        <location evidence="1">Membrane</location>
        <topology evidence="1">Multi-pass membrane protein</topology>
    </subcellularLocation>
</comment>
<protein>
    <recommendedName>
        <fullName evidence="6">Sugar phosphate transporter domain-containing protein</fullName>
    </recommendedName>
</protein>
<feature type="transmembrane region" description="Helical" evidence="5">
    <location>
        <begin position="224"/>
        <end position="246"/>
    </location>
</feature>
<dbReference type="GO" id="GO:0016020">
    <property type="term" value="C:membrane"/>
    <property type="evidence" value="ECO:0007669"/>
    <property type="project" value="UniProtKB-SubCell"/>
</dbReference>
<dbReference type="InterPro" id="IPR050186">
    <property type="entry name" value="TPT_transporter"/>
</dbReference>